<comment type="caution">
    <text evidence="7">The sequence shown here is derived from an EMBL/GenBank/DDBJ whole genome shotgun (WGS) entry which is preliminary data.</text>
</comment>
<keyword evidence="4 5" id="KW-0472">Membrane</keyword>
<dbReference type="Proteomes" id="UP001501666">
    <property type="component" value="Unassembled WGS sequence"/>
</dbReference>
<feature type="transmembrane region" description="Helical" evidence="5">
    <location>
        <begin position="32"/>
        <end position="51"/>
    </location>
</feature>
<evidence type="ECO:0000259" key="6">
    <source>
        <dbReference type="PROSITE" id="PS50850"/>
    </source>
</evidence>
<evidence type="ECO:0000256" key="2">
    <source>
        <dbReference type="ARBA" id="ARBA00022692"/>
    </source>
</evidence>
<dbReference type="Gene3D" id="1.20.1250.20">
    <property type="entry name" value="MFS general substrate transporter like domains"/>
    <property type="match status" value="1"/>
</dbReference>
<dbReference type="PANTHER" id="PTHR42718">
    <property type="entry name" value="MAJOR FACILITATOR SUPERFAMILY MULTIDRUG TRANSPORTER MFSC"/>
    <property type="match status" value="1"/>
</dbReference>
<evidence type="ECO:0000256" key="3">
    <source>
        <dbReference type="ARBA" id="ARBA00022989"/>
    </source>
</evidence>
<dbReference type="PANTHER" id="PTHR42718:SF42">
    <property type="entry name" value="EXPORT PROTEIN"/>
    <property type="match status" value="1"/>
</dbReference>
<feature type="domain" description="Major facilitator superfamily (MFS) profile" evidence="6">
    <location>
        <begin position="1"/>
        <end position="87"/>
    </location>
</feature>
<dbReference type="InterPro" id="IPR020846">
    <property type="entry name" value="MFS_dom"/>
</dbReference>
<feature type="transmembrane region" description="Helical" evidence="5">
    <location>
        <begin position="63"/>
        <end position="82"/>
    </location>
</feature>
<proteinExistence type="predicted"/>
<keyword evidence="3 5" id="KW-1133">Transmembrane helix</keyword>
<dbReference type="SUPFAM" id="SSF103473">
    <property type="entry name" value="MFS general substrate transporter"/>
    <property type="match status" value="1"/>
</dbReference>
<reference evidence="7 8" key="1">
    <citation type="journal article" date="2019" name="Int. J. Syst. Evol. Microbiol.">
        <title>The Global Catalogue of Microorganisms (GCM) 10K type strain sequencing project: providing services to taxonomists for standard genome sequencing and annotation.</title>
        <authorList>
            <consortium name="The Broad Institute Genomics Platform"/>
            <consortium name="The Broad Institute Genome Sequencing Center for Infectious Disease"/>
            <person name="Wu L."/>
            <person name="Ma J."/>
        </authorList>
    </citation>
    <scope>NUCLEOTIDE SEQUENCE [LARGE SCALE GENOMIC DNA]</scope>
    <source>
        <strain evidence="7 8">JCM 6835</strain>
    </source>
</reference>
<evidence type="ECO:0000256" key="1">
    <source>
        <dbReference type="ARBA" id="ARBA00004651"/>
    </source>
</evidence>
<keyword evidence="8" id="KW-1185">Reference proteome</keyword>
<protein>
    <recommendedName>
        <fullName evidence="6">Major facilitator superfamily (MFS) profile domain-containing protein</fullName>
    </recommendedName>
</protein>
<comment type="subcellular location">
    <subcellularLocation>
        <location evidence="1">Cell membrane</location>
        <topology evidence="1">Multi-pass membrane protein</topology>
    </subcellularLocation>
</comment>
<evidence type="ECO:0000256" key="5">
    <source>
        <dbReference type="SAM" id="Phobius"/>
    </source>
</evidence>
<evidence type="ECO:0000313" key="8">
    <source>
        <dbReference type="Proteomes" id="UP001501666"/>
    </source>
</evidence>
<accession>A0ABN3SPW2</accession>
<organism evidence="7 8">
    <name type="scientific">Nonomuraea recticatena</name>
    <dbReference type="NCBI Taxonomy" id="46178"/>
    <lineage>
        <taxon>Bacteria</taxon>
        <taxon>Bacillati</taxon>
        <taxon>Actinomycetota</taxon>
        <taxon>Actinomycetes</taxon>
        <taxon>Streptosporangiales</taxon>
        <taxon>Streptosporangiaceae</taxon>
        <taxon>Nonomuraea</taxon>
    </lineage>
</organism>
<evidence type="ECO:0000313" key="7">
    <source>
        <dbReference type="EMBL" id="GAA2681733.1"/>
    </source>
</evidence>
<dbReference type="RefSeq" id="WP_346151979.1">
    <property type="nucleotide sequence ID" value="NZ_BAAATE010000022.1"/>
</dbReference>
<name>A0ABN3SPW2_9ACTN</name>
<dbReference type="EMBL" id="BAAATE010000022">
    <property type="protein sequence ID" value="GAA2681733.1"/>
    <property type="molecule type" value="Genomic_DNA"/>
</dbReference>
<evidence type="ECO:0000256" key="4">
    <source>
        <dbReference type="ARBA" id="ARBA00023136"/>
    </source>
</evidence>
<dbReference type="PROSITE" id="PS50850">
    <property type="entry name" value="MFS"/>
    <property type="match status" value="1"/>
</dbReference>
<keyword evidence="2 5" id="KW-0812">Transmembrane</keyword>
<dbReference type="InterPro" id="IPR036259">
    <property type="entry name" value="MFS_trans_sf"/>
</dbReference>
<sequence>MSLPSTINVALSSAPMEDMGVASGANNAMRELGGVFGVAFLGAMFAANRGYATPAAAIDGFRAALFLGGAMALVGMIIAMFAPGRRPGEAATPAAPEPKVAKAGG</sequence>
<gene>
    <name evidence="7" type="ORF">GCM10010412_066650</name>
</gene>